<dbReference type="AlphaFoldDB" id="A0A0C2Y9L9"/>
<feature type="compositionally biased region" description="Polar residues" evidence="1">
    <location>
        <begin position="185"/>
        <end position="194"/>
    </location>
</feature>
<proteinExistence type="predicted"/>
<feature type="region of interest" description="Disordered" evidence="1">
    <location>
        <begin position="175"/>
        <end position="194"/>
    </location>
</feature>
<dbReference type="HOGENOM" id="CLU_1402601_0_0_1"/>
<protein>
    <submittedName>
        <fullName evidence="2">Uncharacterized protein</fullName>
    </submittedName>
</protein>
<reference evidence="3" key="2">
    <citation type="submission" date="2015-01" db="EMBL/GenBank/DDBJ databases">
        <title>Evolutionary Origins and Diversification of the Mycorrhizal Mutualists.</title>
        <authorList>
            <consortium name="DOE Joint Genome Institute"/>
            <consortium name="Mycorrhizal Genomics Consortium"/>
            <person name="Kohler A."/>
            <person name="Kuo A."/>
            <person name="Nagy L.G."/>
            <person name="Floudas D."/>
            <person name="Copeland A."/>
            <person name="Barry K.W."/>
            <person name="Cichocki N."/>
            <person name="Veneault-Fourrey C."/>
            <person name="LaButti K."/>
            <person name="Lindquist E.A."/>
            <person name="Lipzen A."/>
            <person name="Lundell T."/>
            <person name="Morin E."/>
            <person name="Murat C."/>
            <person name="Riley R."/>
            <person name="Ohm R."/>
            <person name="Sun H."/>
            <person name="Tunlid A."/>
            <person name="Henrissat B."/>
            <person name="Grigoriev I.V."/>
            <person name="Hibbett D.S."/>
            <person name="Martin F."/>
        </authorList>
    </citation>
    <scope>NUCLEOTIDE SEQUENCE [LARGE SCALE GENOMIC DNA]</scope>
    <source>
        <strain evidence="3">h7</strain>
    </source>
</reference>
<gene>
    <name evidence="2" type="ORF">M413DRAFT_254179</name>
</gene>
<dbReference type="EMBL" id="KN831795">
    <property type="protein sequence ID" value="KIM37717.1"/>
    <property type="molecule type" value="Genomic_DNA"/>
</dbReference>
<keyword evidence="3" id="KW-1185">Reference proteome</keyword>
<sequence>MSSKSNLDEFLLAKLTADLVVAQHEAKVAAIKAKILALELELREESASGAVLEPVSGLAITALTINSTAEPIIQPQKSPLEAAKPTYAPVSKPPLGPSKALAGITKTSHPHFIHSDIPVLSSDCSKSTGSFDSSTIPPLVQSTIVNDTPSQVHSTKESNDYKPIKVLFKRSGSETKSPNIMGLGSSDTFSGMIS</sequence>
<name>A0A0C2Y9L9_HEBCY</name>
<evidence type="ECO:0000256" key="1">
    <source>
        <dbReference type="SAM" id="MobiDB-lite"/>
    </source>
</evidence>
<accession>A0A0C2Y9L9</accession>
<organism evidence="2 3">
    <name type="scientific">Hebeloma cylindrosporum</name>
    <dbReference type="NCBI Taxonomy" id="76867"/>
    <lineage>
        <taxon>Eukaryota</taxon>
        <taxon>Fungi</taxon>
        <taxon>Dikarya</taxon>
        <taxon>Basidiomycota</taxon>
        <taxon>Agaricomycotina</taxon>
        <taxon>Agaricomycetes</taxon>
        <taxon>Agaricomycetidae</taxon>
        <taxon>Agaricales</taxon>
        <taxon>Agaricineae</taxon>
        <taxon>Hymenogastraceae</taxon>
        <taxon>Hebeloma</taxon>
    </lineage>
</organism>
<reference evidence="2 3" key="1">
    <citation type="submission" date="2014-04" db="EMBL/GenBank/DDBJ databases">
        <authorList>
            <consortium name="DOE Joint Genome Institute"/>
            <person name="Kuo A."/>
            <person name="Gay G."/>
            <person name="Dore J."/>
            <person name="Kohler A."/>
            <person name="Nagy L.G."/>
            <person name="Floudas D."/>
            <person name="Copeland A."/>
            <person name="Barry K.W."/>
            <person name="Cichocki N."/>
            <person name="Veneault-Fourrey C."/>
            <person name="LaButti K."/>
            <person name="Lindquist E.A."/>
            <person name="Lipzen A."/>
            <person name="Lundell T."/>
            <person name="Morin E."/>
            <person name="Murat C."/>
            <person name="Sun H."/>
            <person name="Tunlid A."/>
            <person name="Henrissat B."/>
            <person name="Grigoriev I.V."/>
            <person name="Hibbett D.S."/>
            <person name="Martin F."/>
            <person name="Nordberg H.P."/>
            <person name="Cantor M.N."/>
            <person name="Hua S.X."/>
        </authorList>
    </citation>
    <scope>NUCLEOTIDE SEQUENCE [LARGE SCALE GENOMIC DNA]</scope>
    <source>
        <strain evidence="3">h7</strain>
    </source>
</reference>
<evidence type="ECO:0000313" key="2">
    <source>
        <dbReference type="EMBL" id="KIM37717.1"/>
    </source>
</evidence>
<evidence type="ECO:0000313" key="3">
    <source>
        <dbReference type="Proteomes" id="UP000053424"/>
    </source>
</evidence>
<dbReference type="Proteomes" id="UP000053424">
    <property type="component" value="Unassembled WGS sequence"/>
</dbReference>